<dbReference type="AlphaFoldDB" id="A0A433PJ88"/>
<comment type="caution">
    <text evidence="1">The sequence shown here is derived from an EMBL/GenBank/DDBJ whole genome shotgun (WGS) entry which is preliminary data.</text>
</comment>
<accession>A0A433PJ88</accession>
<protein>
    <submittedName>
        <fullName evidence="1">Uncharacterized protein</fullName>
    </submittedName>
</protein>
<dbReference type="Proteomes" id="UP000274822">
    <property type="component" value="Unassembled WGS sequence"/>
</dbReference>
<gene>
    <name evidence="1" type="ORF">BC938DRAFT_476225</name>
</gene>
<evidence type="ECO:0000313" key="1">
    <source>
        <dbReference type="EMBL" id="RUS17530.1"/>
    </source>
</evidence>
<proteinExistence type="predicted"/>
<dbReference type="EMBL" id="RBNJ01023002">
    <property type="protein sequence ID" value="RUS17530.1"/>
    <property type="molecule type" value="Genomic_DNA"/>
</dbReference>
<reference evidence="1 2" key="1">
    <citation type="journal article" date="2018" name="New Phytol.">
        <title>Phylogenomics of Endogonaceae and evolution of mycorrhizas within Mucoromycota.</title>
        <authorList>
            <person name="Chang Y."/>
            <person name="Desiro A."/>
            <person name="Na H."/>
            <person name="Sandor L."/>
            <person name="Lipzen A."/>
            <person name="Clum A."/>
            <person name="Barry K."/>
            <person name="Grigoriev I.V."/>
            <person name="Martin F.M."/>
            <person name="Stajich J.E."/>
            <person name="Smith M.E."/>
            <person name="Bonito G."/>
            <person name="Spatafora J.W."/>
        </authorList>
    </citation>
    <scope>NUCLEOTIDE SEQUENCE [LARGE SCALE GENOMIC DNA]</scope>
    <source>
        <strain evidence="1 2">AD002</strain>
    </source>
</reference>
<sequence length="93" mass="10702">MRRRNYVRTSECRRGRRRRDNLLAVSYIEIQQVWKGDANCGLRSALRSNVGGRLTNLGDCKLEYCGLQSAVYHPTRPHEGYHMQYARASSTGL</sequence>
<organism evidence="1 2">
    <name type="scientific">Jimgerdemannia flammicorona</name>
    <dbReference type="NCBI Taxonomy" id="994334"/>
    <lineage>
        <taxon>Eukaryota</taxon>
        <taxon>Fungi</taxon>
        <taxon>Fungi incertae sedis</taxon>
        <taxon>Mucoromycota</taxon>
        <taxon>Mucoromycotina</taxon>
        <taxon>Endogonomycetes</taxon>
        <taxon>Endogonales</taxon>
        <taxon>Endogonaceae</taxon>
        <taxon>Jimgerdemannia</taxon>
    </lineage>
</organism>
<evidence type="ECO:0000313" key="2">
    <source>
        <dbReference type="Proteomes" id="UP000274822"/>
    </source>
</evidence>
<keyword evidence="2" id="KW-1185">Reference proteome</keyword>
<name>A0A433PJ88_9FUNG</name>